<dbReference type="RefSeq" id="WP_099018232.1">
    <property type="nucleotide sequence ID" value="NZ_NIHB01000001.1"/>
</dbReference>
<dbReference type="InterPro" id="IPR020568">
    <property type="entry name" value="Ribosomal_Su5_D2-typ_SF"/>
</dbReference>
<comment type="pathway">
    <text evidence="1 6">Amino-acid biosynthesis; L-histidine biosynthesis; L-histidine from 5-phospho-alpha-D-ribose 1-diphosphate: step 6/9.</text>
</comment>
<dbReference type="GO" id="GO:0004424">
    <property type="term" value="F:imidazoleglycerol-phosphate dehydratase activity"/>
    <property type="evidence" value="ECO:0007669"/>
    <property type="project" value="UniProtKB-UniRule"/>
</dbReference>
<comment type="caution">
    <text evidence="7">The sequence shown here is derived from an EMBL/GenBank/DDBJ whole genome shotgun (WGS) entry which is preliminary data.</text>
</comment>
<dbReference type="EC" id="4.2.1.19" evidence="6"/>
<evidence type="ECO:0000256" key="4">
    <source>
        <dbReference type="ARBA" id="ARBA00023102"/>
    </source>
</evidence>
<dbReference type="PANTHER" id="PTHR23133:SF2">
    <property type="entry name" value="IMIDAZOLEGLYCEROL-PHOSPHATE DEHYDRATASE"/>
    <property type="match status" value="1"/>
</dbReference>
<dbReference type="PANTHER" id="PTHR23133">
    <property type="entry name" value="IMIDAZOLEGLYCEROL-PHOSPHATE DEHYDRATASE HIS7"/>
    <property type="match status" value="1"/>
</dbReference>
<keyword evidence="5 6" id="KW-0456">Lyase</keyword>
<evidence type="ECO:0000313" key="7">
    <source>
        <dbReference type="EMBL" id="TDR20377.1"/>
    </source>
</evidence>
<comment type="similarity">
    <text evidence="6">Belongs to the imidazoleglycerol-phosphate dehydratase family.</text>
</comment>
<evidence type="ECO:0000313" key="8">
    <source>
        <dbReference type="Proteomes" id="UP000295724"/>
    </source>
</evidence>
<sequence length="190" mass="21299">MIKVSRNTKETQIELSLDINGNPSEKNINTGLPFFDHMLDQLAAHAGWYMDLQVTADLAVDDHHGIEDVAICLGEALYQAWQAAKPNQRYGQRLLPMDEALTLCAVDLCGRPYAVIDLPFSQPMLGGINTEMWEHFFYTLAINSKVCLHLKNQYFRNNHHLVEGAFKALAYALKEALQPVAGERSTKGVL</sequence>
<dbReference type="CDD" id="cd07914">
    <property type="entry name" value="IGPD"/>
    <property type="match status" value="1"/>
</dbReference>
<dbReference type="GO" id="GO:0000105">
    <property type="term" value="P:L-histidine biosynthetic process"/>
    <property type="evidence" value="ECO:0007669"/>
    <property type="project" value="UniProtKB-UniRule"/>
</dbReference>
<proteinExistence type="inferred from homology"/>
<evidence type="ECO:0000256" key="6">
    <source>
        <dbReference type="HAMAP-Rule" id="MF_00076"/>
    </source>
</evidence>
<keyword evidence="4 6" id="KW-0368">Histidine biosynthesis</keyword>
<accession>A0A4R6XR70</accession>
<dbReference type="FunFam" id="3.30.230.40:FF:000003">
    <property type="entry name" value="Imidazoleglycerol-phosphate dehydratase HisB"/>
    <property type="match status" value="1"/>
</dbReference>
<dbReference type="Gene3D" id="3.30.230.40">
    <property type="entry name" value="Imidazole glycerol phosphate dehydratase, domain 1"/>
    <property type="match status" value="2"/>
</dbReference>
<dbReference type="UniPathway" id="UPA00031">
    <property type="reaction ID" value="UER00011"/>
</dbReference>
<dbReference type="Proteomes" id="UP000295724">
    <property type="component" value="Unassembled WGS sequence"/>
</dbReference>
<protein>
    <recommendedName>
        <fullName evidence="2 6">Imidazoleglycerol-phosphate dehydratase</fullName>
        <shortName evidence="6">IGPD</shortName>
        <ecNumber evidence="6">4.2.1.19</ecNumber>
    </recommendedName>
</protein>
<evidence type="ECO:0000256" key="2">
    <source>
        <dbReference type="ARBA" id="ARBA00016664"/>
    </source>
</evidence>
<evidence type="ECO:0000256" key="5">
    <source>
        <dbReference type="ARBA" id="ARBA00023239"/>
    </source>
</evidence>
<dbReference type="NCBIfam" id="NF002114">
    <property type="entry name" value="PRK00951.2-4"/>
    <property type="match status" value="1"/>
</dbReference>
<name>A0A4R6XR70_9GAMM</name>
<dbReference type="PROSITE" id="PS00954">
    <property type="entry name" value="IGP_DEHYDRATASE_1"/>
    <property type="match status" value="1"/>
</dbReference>
<organism evidence="7 8">
    <name type="scientific">Marinicella litoralis</name>
    <dbReference type="NCBI Taxonomy" id="644220"/>
    <lineage>
        <taxon>Bacteria</taxon>
        <taxon>Pseudomonadati</taxon>
        <taxon>Pseudomonadota</taxon>
        <taxon>Gammaproteobacteria</taxon>
        <taxon>Lysobacterales</taxon>
        <taxon>Marinicellaceae</taxon>
        <taxon>Marinicella</taxon>
    </lineage>
</organism>
<reference evidence="7 8" key="1">
    <citation type="submission" date="2019-03" db="EMBL/GenBank/DDBJ databases">
        <title>Genomic Encyclopedia of Type Strains, Phase IV (KMG-IV): sequencing the most valuable type-strain genomes for metagenomic binning, comparative biology and taxonomic classification.</title>
        <authorList>
            <person name="Goeker M."/>
        </authorList>
    </citation>
    <scope>NUCLEOTIDE SEQUENCE [LARGE SCALE GENOMIC DNA]</scope>
    <source>
        <strain evidence="7 8">DSM 25488</strain>
    </source>
</reference>
<keyword evidence="3 6" id="KW-0028">Amino-acid biosynthesis</keyword>
<dbReference type="InterPro" id="IPR020565">
    <property type="entry name" value="ImidazoleglycerP_deHydtase_CS"/>
</dbReference>
<evidence type="ECO:0000256" key="1">
    <source>
        <dbReference type="ARBA" id="ARBA00005047"/>
    </source>
</evidence>
<dbReference type="InterPro" id="IPR038494">
    <property type="entry name" value="IGPD_sf"/>
</dbReference>
<dbReference type="AlphaFoldDB" id="A0A4R6XR70"/>
<keyword evidence="6" id="KW-0963">Cytoplasm</keyword>
<dbReference type="EMBL" id="SNZB01000003">
    <property type="protein sequence ID" value="TDR20377.1"/>
    <property type="molecule type" value="Genomic_DNA"/>
</dbReference>
<dbReference type="OrthoDB" id="9790411at2"/>
<dbReference type="InterPro" id="IPR000807">
    <property type="entry name" value="ImidazoleglycerolP_deHydtase"/>
</dbReference>
<dbReference type="Pfam" id="PF00475">
    <property type="entry name" value="IGPD"/>
    <property type="match status" value="1"/>
</dbReference>
<gene>
    <name evidence="6" type="primary">hisB</name>
    <name evidence="7" type="ORF">C8D91_1349</name>
</gene>
<keyword evidence="8" id="KW-1185">Reference proteome</keyword>
<dbReference type="HAMAP" id="MF_00076">
    <property type="entry name" value="HisB"/>
    <property type="match status" value="1"/>
</dbReference>
<dbReference type="FunFam" id="3.30.230.40:FF:000001">
    <property type="entry name" value="Imidazoleglycerol-phosphate dehydratase HisB"/>
    <property type="match status" value="1"/>
</dbReference>
<comment type="catalytic activity">
    <reaction evidence="6">
        <text>D-erythro-1-(imidazol-4-yl)glycerol 3-phosphate = 3-(imidazol-4-yl)-2-oxopropyl phosphate + H2O</text>
        <dbReference type="Rhea" id="RHEA:11040"/>
        <dbReference type="ChEBI" id="CHEBI:15377"/>
        <dbReference type="ChEBI" id="CHEBI:57766"/>
        <dbReference type="ChEBI" id="CHEBI:58278"/>
        <dbReference type="EC" id="4.2.1.19"/>
    </reaction>
</comment>
<dbReference type="GO" id="GO:0005737">
    <property type="term" value="C:cytoplasm"/>
    <property type="evidence" value="ECO:0007669"/>
    <property type="project" value="UniProtKB-SubCell"/>
</dbReference>
<comment type="subcellular location">
    <subcellularLocation>
        <location evidence="6">Cytoplasm</location>
    </subcellularLocation>
</comment>
<dbReference type="SUPFAM" id="SSF54211">
    <property type="entry name" value="Ribosomal protein S5 domain 2-like"/>
    <property type="match status" value="2"/>
</dbReference>
<evidence type="ECO:0000256" key="3">
    <source>
        <dbReference type="ARBA" id="ARBA00022605"/>
    </source>
</evidence>